<comment type="caution">
    <text evidence="1">The sequence shown here is derived from an EMBL/GenBank/DDBJ whole genome shotgun (WGS) entry which is preliminary data.</text>
</comment>
<reference evidence="2" key="1">
    <citation type="submission" date="2013-09" db="EMBL/GenBank/DDBJ databases">
        <title>The Genome Sequence of Enterobacter cloacae BWH 31.</title>
        <authorList>
            <consortium name="The Broad Institute Genomics Platform"/>
            <consortium name="The Broad Institute Genome Sequencing Center for Infectious Disease"/>
            <person name="Murphy C."/>
            <person name="Cosimi L."/>
            <person name="Cerqueira G."/>
            <person name="Feldgarden M."/>
            <person name="Hung D."/>
            <person name="Onderdonk A.B."/>
            <person name="Ferraro M.J."/>
            <person name="Hooper D."/>
            <person name="Dekker J."/>
            <person name="O'Brien T."/>
            <person name="Huang S."/>
            <person name="Quan V."/>
            <person name="Ernst C."/>
            <person name="Delaney M."/>
            <person name="DuBois A."/>
            <person name="Young S.K."/>
            <person name="Zeng Q."/>
            <person name="Gargeya S."/>
            <person name="Fitzgerald M."/>
            <person name="Abouelleil A."/>
            <person name="Alvarado L."/>
            <person name="Berlin A.M."/>
            <person name="Chapman S.B."/>
            <person name="Gainer-Dewar J."/>
            <person name="Goldberg J."/>
            <person name="Gnerre S."/>
            <person name="Griggs A."/>
            <person name="Gujja S."/>
            <person name="Hansen M."/>
            <person name="Howarth C."/>
            <person name="Imamovic A."/>
            <person name="Ireland A."/>
            <person name="Larimer J."/>
            <person name="McCowan C."/>
            <person name="Murphy C."/>
            <person name="Pearson M."/>
            <person name="Poon T.W."/>
            <person name="Priest M."/>
            <person name="Roberts A."/>
            <person name="Saif S."/>
            <person name="Shea T."/>
            <person name="Sykes S."/>
            <person name="Wortman J."/>
            <person name="Nusbaum C."/>
            <person name="Birren B."/>
        </authorList>
    </citation>
    <scope>NUCLEOTIDE SEQUENCE [LARGE SCALE GENOMIC DNA]</scope>
    <source>
        <strain evidence="2">BWH 31</strain>
    </source>
</reference>
<gene>
    <name evidence="1" type="ORF">L402_00487</name>
</gene>
<evidence type="ECO:0000313" key="2">
    <source>
        <dbReference type="Proteomes" id="UP000017391"/>
    </source>
</evidence>
<sequence>MPKDIAHTAHSFCASFHEGEALAQSQTDALIAAS</sequence>
<evidence type="ECO:0000313" key="1">
    <source>
        <dbReference type="EMBL" id="ESM40310.1"/>
    </source>
</evidence>
<organism evidence="1 2">
    <name type="scientific">Enterobacter asburiae</name>
    <dbReference type="NCBI Taxonomy" id="61645"/>
    <lineage>
        <taxon>Bacteria</taxon>
        <taxon>Pseudomonadati</taxon>
        <taxon>Pseudomonadota</taxon>
        <taxon>Gammaproteobacteria</taxon>
        <taxon>Enterobacterales</taxon>
        <taxon>Enterobacteriaceae</taxon>
        <taxon>Enterobacter</taxon>
        <taxon>Enterobacter cloacae complex</taxon>
    </lineage>
</organism>
<protein>
    <submittedName>
        <fullName evidence="1">Uncharacterized protein</fullName>
    </submittedName>
</protein>
<name>A0ABC9UH52_ENTAS</name>
<dbReference type="Proteomes" id="UP000017391">
    <property type="component" value="Unassembled WGS sequence"/>
</dbReference>
<accession>A0ABC9UH52</accession>
<dbReference type="AlphaFoldDB" id="A0ABC9UH52"/>
<proteinExistence type="predicted"/>
<dbReference type="EMBL" id="AYIP01000002">
    <property type="protein sequence ID" value="ESM40310.1"/>
    <property type="molecule type" value="Genomic_DNA"/>
</dbReference>